<dbReference type="PANTHER" id="PTHR10131">
    <property type="entry name" value="TNF RECEPTOR ASSOCIATED FACTOR"/>
    <property type="match status" value="1"/>
</dbReference>
<keyword evidence="6" id="KW-0479">Metal-binding</keyword>
<comment type="pathway">
    <text evidence="2">Protein modification; protein ubiquitination.</text>
</comment>
<keyword evidence="8" id="KW-0833">Ubl conjugation pathway</keyword>
<dbReference type="AlphaFoldDB" id="A0A267FQA3"/>
<evidence type="ECO:0000256" key="5">
    <source>
        <dbReference type="ARBA" id="ARBA00022679"/>
    </source>
</evidence>
<feature type="non-terminal residue" evidence="15">
    <location>
        <position position="1"/>
    </location>
</feature>
<evidence type="ECO:0000256" key="6">
    <source>
        <dbReference type="ARBA" id="ARBA00022723"/>
    </source>
</evidence>
<evidence type="ECO:0000256" key="10">
    <source>
        <dbReference type="ARBA" id="ARBA00030556"/>
    </source>
</evidence>
<dbReference type="SUPFAM" id="SSF160088">
    <property type="entry name" value="NRDP1 C-terminal domain-like"/>
    <property type="match status" value="1"/>
</dbReference>
<organism evidence="15 16">
    <name type="scientific">Macrostomum lignano</name>
    <dbReference type="NCBI Taxonomy" id="282301"/>
    <lineage>
        <taxon>Eukaryota</taxon>
        <taxon>Metazoa</taxon>
        <taxon>Spiralia</taxon>
        <taxon>Lophotrochozoa</taxon>
        <taxon>Platyhelminthes</taxon>
        <taxon>Rhabditophora</taxon>
        <taxon>Macrostomorpha</taxon>
        <taxon>Macrostomida</taxon>
        <taxon>Macrostomidae</taxon>
        <taxon>Macrostomum</taxon>
    </lineage>
</organism>
<feature type="compositionally biased region" description="Low complexity" evidence="13">
    <location>
        <begin position="194"/>
        <end position="203"/>
    </location>
</feature>
<keyword evidence="16" id="KW-1185">Reference proteome</keyword>
<dbReference type="UniPathway" id="UPA00143"/>
<evidence type="ECO:0000256" key="13">
    <source>
        <dbReference type="SAM" id="MobiDB-lite"/>
    </source>
</evidence>
<dbReference type="InterPro" id="IPR037255">
    <property type="entry name" value="NRDP1_C"/>
</dbReference>
<dbReference type="OrthoDB" id="1630758at2759"/>
<evidence type="ECO:0000256" key="4">
    <source>
        <dbReference type="ARBA" id="ARBA00015711"/>
    </source>
</evidence>
<keyword evidence="5" id="KW-0808">Transferase</keyword>
<dbReference type="GO" id="GO:0016567">
    <property type="term" value="P:protein ubiquitination"/>
    <property type="evidence" value="ECO:0007669"/>
    <property type="project" value="UniProtKB-UniPathway"/>
</dbReference>
<evidence type="ECO:0000256" key="1">
    <source>
        <dbReference type="ARBA" id="ARBA00000900"/>
    </source>
</evidence>
<proteinExistence type="predicted"/>
<feature type="domain" description="RING-type" evidence="14">
    <location>
        <begin position="26"/>
        <end position="65"/>
    </location>
</feature>
<dbReference type="SMART" id="SM00184">
    <property type="entry name" value="RING"/>
    <property type="match status" value="1"/>
</dbReference>
<dbReference type="PROSITE" id="PS50089">
    <property type="entry name" value="ZF_RING_2"/>
    <property type="match status" value="1"/>
</dbReference>
<protein>
    <recommendedName>
        <fullName evidence="4">E3 ubiquitin-protein ligase NRDP1</fullName>
        <ecNumber evidence="3">2.3.2.27</ecNumber>
    </recommendedName>
    <alternativeName>
        <fullName evidence="10">RING finger protein 41</fullName>
    </alternativeName>
    <alternativeName>
        <fullName evidence="11">RING-type E3 ubiquitin transferase NRDP1</fullName>
    </alternativeName>
</protein>
<dbReference type="InterPro" id="IPR015036">
    <property type="entry name" value="NRDP1"/>
</dbReference>
<dbReference type="InterPro" id="IPR003613">
    <property type="entry name" value="Ubox_domain"/>
</dbReference>
<dbReference type="Pfam" id="PF08941">
    <property type="entry name" value="USP8_interact"/>
    <property type="match status" value="1"/>
</dbReference>
<sequence length="331" mass="36221">LSSSNLPAMGFELARFEGEVDEELICPICGGVLDVPVQAPDCEHTFCSGCIDQWLRLNPTCPIDRQPLLSLHLKPAPRILRNLLSRLDVACDFQQLGCGARVKLASAAQHAAQCEYNPSRPVPCGSGCGLMVPRDQLAEHCCVRALRLLVDDIQAKNSKIVSQLRCEQAELRQAVHDLRRQLLSAGISPPAPLPSRSALPSAAGDDSMAGDESLQLAWARSLRLARVARWGGVISTPDLVLQAVVRRSLAETGCPSRLLTELMDRAHERGWPDGVASLEQRQTNRRQYDSYVIRRVPGKQAVLLLACENRHMPPGLMLEPGIVMIFAHGVE</sequence>
<dbReference type="GO" id="GO:0043122">
    <property type="term" value="P:regulation of canonical NF-kappaB signal transduction"/>
    <property type="evidence" value="ECO:0007669"/>
    <property type="project" value="TreeGrafter"/>
</dbReference>
<name>A0A267FQA3_9PLAT</name>
<comment type="catalytic activity">
    <reaction evidence="1">
        <text>S-ubiquitinyl-[E2 ubiquitin-conjugating enzyme]-L-cysteine + [acceptor protein]-L-lysine = [E2 ubiquitin-conjugating enzyme]-L-cysteine + N(6)-ubiquitinyl-[acceptor protein]-L-lysine.</text>
        <dbReference type="EC" id="2.3.2.27"/>
    </reaction>
</comment>
<dbReference type="GO" id="GO:0008270">
    <property type="term" value="F:zinc ion binding"/>
    <property type="evidence" value="ECO:0007669"/>
    <property type="project" value="UniProtKB-KW"/>
</dbReference>
<keyword evidence="9" id="KW-0862">Zinc</keyword>
<evidence type="ECO:0000259" key="14">
    <source>
        <dbReference type="PROSITE" id="PS50089"/>
    </source>
</evidence>
<evidence type="ECO:0000256" key="2">
    <source>
        <dbReference type="ARBA" id="ARBA00004906"/>
    </source>
</evidence>
<dbReference type="EMBL" id="NIVC01000854">
    <property type="protein sequence ID" value="PAA75951.1"/>
    <property type="molecule type" value="Genomic_DNA"/>
</dbReference>
<dbReference type="InterPro" id="IPR001841">
    <property type="entry name" value="Znf_RING"/>
</dbReference>
<evidence type="ECO:0000256" key="7">
    <source>
        <dbReference type="ARBA" id="ARBA00022771"/>
    </source>
</evidence>
<dbReference type="SUPFAM" id="SSF57850">
    <property type="entry name" value="RING/U-box"/>
    <property type="match status" value="1"/>
</dbReference>
<dbReference type="InterPro" id="IPR013083">
    <property type="entry name" value="Znf_RING/FYVE/PHD"/>
</dbReference>
<keyword evidence="7 12" id="KW-0863">Zinc-finger</keyword>
<accession>A0A267FQA3</accession>
<dbReference type="Gene3D" id="3.30.40.10">
    <property type="entry name" value="Zinc/RING finger domain, C3HC4 (zinc finger)"/>
    <property type="match status" value="2"/>
</dbReference>
<dbReference type="EC" id="2.3.2.27" evidence="3"/>
<evidence type="ECO:0000256" key="11">
    <source>
        <dbReference type="ARBA" id="ARBA00031762"/>
    </source>
</evidence>
<evidence type="ECO:0000256" key="9">
    <source>
        <dbReference type="ARBA" id="ARBA00022833"/>
    </source>
</evidence>
<dbReference type="GO" id="GO:0061630">
    <property type="term" value="F:ubiquitin protein ligase activity"/>
    <property type="evidence" value="ECO:0007669"/>
    <property type="project" value="UniProtKB-EC"/>
</dbReference>
<dbReference type="PROSITE" id="PS00518">
    <property type="entry name" value="ZF_RING_1"/>
    <property type="match status" value="1"/>
</dbReference>
<dbReference type="Pfam" id="PF13923">
    <property type="entry name" value="zf-C3HC4_2"/>
    <property type="match status" value="1"/>
</dbReference>
<dbReference type="SMART" id="SM00504">
    <property type="entry name" value="Ubox"/>
    <property type="match status" value="1"/>
</dbReference>
<dbReference type="InterPro" id="IPR017907">
    <property type="entry name" value="Znf_RING_CS"/>
</dbReference>
<reference evidence="15 16" key="1">
    <citation type="submission" date="2017-06" db="EMBL/GenBank/DDBJ databases">
        <title>A platform for efficient transgenesis in Macrostomum lignano, a flatworm model organism for stem cell research.</title>
        <authorList>
            <person name="Berezikov E."/>
        </authorList>
    </citation>
    <scope>NUCLEOTIDE SEQUENCE [LARGE SCALE GENOMIC DNA]</scope>
    <source>
        <strain evidence="15">DV1</strain>
        <tissue evidence="15">Whole organism</tissue>
    </source>
</reference>
<dbReference type="Proteomes" id="UP000215902">
    <property type="component" value="Unassembled WGS sequence"/>
</dbReference>
<evidence type="ECO:0000256" key="12">
    <source>
        <dbReference type="PROSITE-ProRule" id="PRU00175"/>
    </source>
</evidence>
<evidence type="ECO:0000313" key="16">
    <source>
        <dbReference type="Proteomes" id="UP000215902"/>
    </source>
</evidence>
<dbReference type="PANTHER" id="PTHR10131:SF157">
    <property type="entry name" value="RECEPTOR-ASSOCIATED FACTOR, PUTATIVE-RELATED"/>
    <property type="match status" value="1"/>
</dbReference>
<feature type="region of interest" description="Disordered" evidence="13">
    <location>
        <begin position="186"/>
        <end position="206"/>
    </location>
</feature>
<evidence type="ECO:0000256" key="3">
    <source>
        <dbReference type="ARBA" id="ARBA00012483"/>
    </source>
</evidence>
<dbReference type="SUPFAM" id="SSF49599">
    <property type="entry name" value="TRAF domain-like"/>
    <property type="match status" value="1"/>
</dbReference>
<comment type="caution">
    <text evidence="15">The sequence shown here is derived from an EMBL/GenBank/DDBJ whole genome shotgun (WGS) entry which is preliminary data.</text>
</comment>
<dbReference type="STRING" id="282301.A0A267FQA3"/>
<gene>
    <name evidence="15" type="ORF">BOX15_Mlig021146g1</name>
</gene>
<evidence type="ECO:0000256" key="8">
    <source>
        <dbReference type="ARBA" id="ARBA00022786"/>
    </source>
</evidence>
<evidence type="ECO:0000313" key="15">
    <source>
        <dbReference type="EMBL" id="PAA75951.1"/>
    </source>
</evidence>